<evidence type="ECO:0000256" key="3">
    <source>
        <dbReference type="ARBA" id="ARBA00022692"/>
    </source>
</evidence>
<name>T0ZC23_9ZZZZ</name>
<comment type="caution">
    <text evidence="9">The sequence shown here is derived from an EMBL/GenBank/DDBJ whole genome shotgun (WGS) entry which is preliminary data.</text>
</comment>
<evidence type="ECO:0000256" key="4">
    <source>
        <dbReference type="ARBA" id="ARBA00022801"/>
    </source>
</evidence>
<organism evidence="9">
    <name type="scientific">mine drainage metagenome</name>
    <dbReference type="NCBI Taxonomy" id="410659"/>
    <lineage>
        <taxon>unclassified sequences</taxon>
        <taxon>metagenomes</taxon>
        <taxon>ecological metagenomes</taxon>
    </lineage>
</organism>
<evidence type="ECO:0000256" key="2">
    <source>
        <dbReference type="ARBA" id="ARBA00022475"/>
    </source>
</evidence>
<feature type="transmembrane region" description="Helical" evidence="7">
    <location>
        <begin position="114"/>
        <end position="135"/>
    </location>
</feature>
<evidence type="ECO:0000256" key="7">
    <source>
        <dbReference type="SAM" id="Phobius"/>
    </source>
</evidence>
<keyword evidence="5 7" id="KW-1133">Transmembrane helix</keyword>
<keyword evidence="4 9" id="KW-0378">Hydrolase</keyword>
<reference evidence="9" key="1">
    <citation type="submission" date="2013-08" db="EMBL/GenBank/DDBJ databases">
        <authorList>
            <person name="Mendez C."/>
            <person name="Richter M."/>
            <person name="Ferrer M."/>
            <person name="Sanchez J."/>
        </authorList>
    </citation>
    <scope>NUCLEOTIDE SEQUENCE</scope>
</reference>
<dbReference type="AlphaFoldDB" id="T0ZC23"/>
<accession>T0ZC23</accession>
<feature type="domain" description="Phosphatidic acid phosphatase type 2/haloperoxidase" evidence="8">
    <location>
        <begin position="63"/>
        <end position="179"/>
    </location>
</feature>
<dbReference type="Gene3D" id="1.20.144.10">
    <property type="entry name" value="Phosphatidic acid phosphatase type 2/haloperoxidase"/>
    <property type="match status" value="1"/>
</dbReference>
<proteinExistence type="predicted"/>
<keyword evidence="9" id="KW-0575">Peroxidase</keyword>
<dbReference type="PANTHER" id="PTHR14969">
    <property type="entry name" value="SPHINGOSINE-1-PHOSPHATE PHOSPHOHYDROLASE"/>
    <property type="match status" value="1"/>
</dbReference>
<reference evidence="9" key="2">
    <citation type="journal article" date="2014" name="ISME J.">
        <title>Microbial stratification in low pH oxic and suboxic macroscopic growths along an acid mine drainage.</title>
        <authorList>
            <person name="Mendez-Garcia C."/>
            <person name="Mesa V."/>
            <person name="Sprenger R.R."/>
            <person name="Richter M."/>
            <person name="Diez M.S."/>
            <person name="Solano J."/>
            <person name="Bargiela R."/>
            <person name="Golyshina O.V."/>
            <person name="Manteca A."/>
            <person name="Ramos J.L."/>
            <person name="Gallego J.R."/>
            <person name="Llorente I."/>
            <person name="Martins Dos Santos V.A."/>
            <person name="Jensen O.N."/>
            <person name="Pelaez A.I."/>
            <person name="Sanchez J."/>
            <person name="Ferrer M."/>
        </authorList>
    </citation>
    <scope>NUCLEOTIDE SEQUENCE</scope>
</reference>
<keyword evidence="3 7" id="KW-0812">Transmembrane</keyword>
<dbReference type="InterPro" id="IPR000326">
    <property type="entry name" value="PAP2/HPO"/>
</dbReference>
<dbReference type="EC" id="3.1.3.27" evidence="9"/>
<dbReference type="PANTHER" id="PTHR14969:SF62">
    <property type="entry name" value="DECAPRENYLPHOSPHORYL-5-PHOSPHORIBOSE PHOSPHATASE RV3807C-RELATED"/>
    <property type="match status" value="1"/>
</dbReference>
<sequence length="206" mass="23065">MNLLAHVESVDTALFLFINNHFHFHILNDNMRALTYLGNGWVVYWPTLVSLYWWGRRRFRESFAILFLTQAIPGAVVIALKRLVDRPRPVVTLARQIAAGSVHVVVLGRHLTSYSFPSGHTETAFALAVALAYFVPRKRAVFYTLAALVGFSRVYNGEHFPLDVICGGLIGYGCARLGLLVFEKLMKPLATPPSGRSPGTVRKVRR</sequence>
<gene>
    <name evidence="9" type="ORF">B2A_15604</name>
</gene>
<dbReference type="EMBL" id="AUZZ01011356">
    <property type="protein sequence ID" value="EQD26524.1"/>
    <property type="molecule type" value="Genomic_DNA"/>
</dbReference>
<evidence type="ECO:0000256" key="1">
    <source>
        <dbReference type="ARBA" id="ARBA00004651"/>
    </source>
</evidence>
<evidence type="ECO:0000256" key="5">
    <source>
        <dbReference type="ARBA" id="ARBA00022989"/>
    </source>
</evidence>
<dbReference type="InterPro" id="IPR036938">
    <property type="entry name" value="PAP2/HPO_sf"/>
</dbReference>
<keyword evidence="9" id="KW-0560">Oxidoreductase</keyword>
<evidence type="ECO:0000256" key="6">
    <source>
        <dbReference type="ARBA" id="ARBA00023136"/>
    </source>
</evidence>
<dbReference type="GO" id="GO:0004601">
    <property type="term" value="F:peroxidase activity"/>
    <property type="evidence" value="ECO:0007669"/>
    <property type="project" value="UniProtKB-KW"/>
</dbReference>
<dbReference type="GO" id="GO:0005886">
    <property type="term" value="C:plasma membrane"/>
    <property type="evidence" value="ECO:0007669"/>
    <property type="project" value="UniProtKB-SubCell"/>
</dbReference>
<evidence type="ECO:0000313" key="9">
    <source>
        <dbReference type="EMBL" id="EQD26524.1"/>
    </source>
</evidence>
<dbReference type="SMART" id="SM00014">
    <property type="entry name" value="acidPPc"/>
    <property type="match status" value="1"/>
</dbReference>
<dbReference type="Pfam" id="PF01569">
    <property type="entry name" value="PAP2"/>
    <property type="match status" value="1"/>
</dbReference>
<dbReference type="SUPFAM" id="SSF48317">
    <property type="entry name" value="Acid phosphatase/Vanadium-dependent haloperoxidase"/>
    <property type="match status" value="1"/>
</dbReference>
<keyword evidence="6 7" id="KW-0472">Membrane</keyword>
<keyword evidence="2" id="KW-1003">Cell membrane</keyword>
<protein>
    <submittedName>
        <fullName evidence="9">Phosphatidic acid phosphatase type 2/haloperoxidase</fullName>
        <ecNumber evidence="9">3.1.3.27</ecNumber>
    </submittedName>
</protein>
<feature type="transmembrane region" description="Helical" evidence="7">
    <location>
        <begin position="33"/>
        <end position="55"/>
    </location>
</feature>
<evidence type="ECO:0000259" key="8">
    <source>
        <dbReference type="SMART" id="SM00014"/>
    </source>
</evidence>
<dbReference type="GO" id="GO:0008962">
    <property type="term" value="F:phosphatidylglycerophosphatase activity"/>
    <property type="evidence" value="ECO:0007669"/>
    <property type="project" value="UniProtKB-EC"/>
</dbReference>
<comment type="subcellular location">
    <subcellularLocation>
        <location evidence="1">Cell membrane</location>
        <topology evidence="1">Multi-pass membrane protein</topology>
    </subcellularLocation>
</comment>
<feature type="transmembrane region" description="Helical" evidence="7">
    <location>
        <begin position="62"/>
        <end position="80"/>
    </location>
</feature>